<feature type="region of interest" description="Disordered" evidence="10">
    <location>
        <begin position="416"/>
        <end position="447"/>
    </location>
</feature>
<dbReference type="OMA" id="YERYLYV"/>
<keyword evidence="8 9" id="KW-0807">Transducer</keyword>
<dbReference type="Pfam" id="PF00001">
    <property type="entry name" value="7tm_1"/>
    <property type="match status" value="1"/>
</dbReference>
<evidence type="ECO:0000256" key="11">
    <source>
        <dbReference type="SAM" id="Phobius"/>
    </source>
</evidence>
<dbReference type="PANTHER" id="PTHR22752">
    <property type="entry name" value="G PROTEIN-COUPLED RECEPTOR"/>
    <property type="match status" value="1"/>
</dbReference>
<proteinExistence type="inferred from homology"/>
<feature type="transmembrane region" description="Helical" evidence="11">
    <location>
        <begin position="62"/>
        <end position="85"/>
    </location>
</feature>
<gene>
    <name evidence="14" type="primary">LOC110990298</name>
</gene>
<dbReference type="PRINTS" id="PR00237">
    <property type="entry name" value="GPCRRHODOPSN"/>
</dbReference>
<feature type="compositionally biased region" description="Basic and acidic residues" evidence="10">
    <location>
        <begin position="426"/>
        <end position="439"/>
    </location>
</feature>
<feature type="compositionally biased region" description="Polar residues" evidence="10">
    <location>
        <begin position="272"/>
        <end position="296"/>
    </location>
</feature>
<keyword evidence="3 9" id="KW-0812">Transmembrane</keyword>
<evidence type="ECO:0000256" key="8">
    <source>
        <dbReference type="ARBA" id="ARBA00023224"/>
    </source>
</evidence>
<evidence type="ECO:0000256" key="9">
    <source>
        <dbReference type="RuleBase" id="RU000688"/>
    </source>
</evidence>
<feature type="domain" description="G-protein coupled receptors family 1 profile" evidence="12">
    <location>
        <begin position="75"/>
        <end position="389"/>
    </location>
</feature>
<evidence type="ECO:0000256" key="1">
    <source>
        <dbReference type="ARBA" id="ARBA00004651"/>
    </source>
</evidence>
<dbReference type="RefSeq" id="XP_022110894.1">
    <property type="nucleotide sequence ID" value="XM_022255202.1"/>
</dbReference>
<dbReference type="SUPFAM" id="SSF81321">
    <property type="entry name" value="Family A G protein-coupled receptor-like"/>
    <property type="match status" value="1"/>
</dbReference>
<feature type="transmembrane region" description="Helical" evidence="11">
    <location>
        <begin position="177"/>
        <end position="201"/>
    </location>
</feature>
<dbReference type="Proteomes" id="UP000694845">
    <property type="component" value="Unplaced"/>
</dbReference>
<keyword evidence="5 9" id="KW-0297">G-protein coupled receptor</keyword>
<accession>A0A8B7ZZN4</accession>
<sequence length="447" mass="49441">MSVINIVSAVPPQSTQLTNVSWAGAFGSDNSLDSGWPAEAMCGDLYENHTCSEDVGSRYVQAALGLVSFVLIVFGNGLTILVIVTDRQLHNVSFLVILNLALGDLLLGIVSQPPSIYYAFTCVWPSGTQGFLCQFVGFFICLLCSVSILSLGLVSYERYLYVVCPFEYQNKMTCGRVIFTCALLWIYSTIAAVFPVSGLWKGVGLVPDTALCNVLWHTEPIFMWAMILFFLFPSAVVIAYSYYKILRMARTMNRLEARYRRAIELNPMAPSKNGSAHSRRGLSNTPDGSTPDSTMSVEDGATPATGPATPVALRKMSLGNARKVAKVFVRGRKSNITVTVLIGTFVLCWTPYVVSQIVQAILCEPISFWTSALTQWQCIFNSACNPVIYGATNRAFREGVKRLLRRWGFWRRRCKHGPADPSLAPSRERPKEETLRAESQEELDSLA</sequence>
<dbReference type="AlphaFoldDB" id="A0A8B7ZZN4"/>
<evidence type="ECO:0000256" key="6">
    <source>
        <dbReference type="ARBA" id="ARBA00023136"/>
    </source>
</evidence>
<comment type="similarity">
    <text evidence="9">Belongs to the G-protein coupled receptor 1 family.</text>
</comment>
<evidence type="ECO:0000256" key="7">
    <source>
        <dbReference type="ARBA" id="ARBA00023170"/>
    </source>
</evidence>
<reference evidence="14" key="1">
    <citation type="submission" date="2025-08" db="UniProtKB">
        <authorList>
            <consortium name="RefSeq"/>
        </authorList>
    </citation>
    <scope>IDENTIFICATION</scope>
</reference>
<feature type="transmembrane region" description="Helical" evidence="11">
    <location>
        <begin position="336"/>
        <end position="354"/>
    </location>
</feature>
<dbReference type="InterPro" id="IPR017452">
    <property type="entry name" value="GPCR_Rhodpsn_7TM"/>
</dbReference>
<dbReference type="KEGG" id="aplc:110990298"/>
<dbReference type="InterPro" id="IPR000276">
    <property type="entry name" value="GPCR_Rhodpsn"/>
</dbReference>
<dbReference type="OrthoDB" id="6159456at2759"/>
<evidence type="ECO:0000259" key="12">
    <source>
        <dbReference type="PROSITE" id="PS50262"/>
    </source>
</evidence>
<feature type="transmembrane region" description="Helical" evidence="11">
    <location>
        <begin position="92"/>
        <end position="111"/>
    </location>
</feature>
<feature type="region of interest" description="Disordered" evidence="10">
    <location>
        <begin position="268"/>
        <end position="308"/>
    </location>
</feature>
<evidence type="ECO:0000313" key="13">
    <source>
        <dbReference type="Proteomes" id="UP000694845"/>
    </source>
</evidence>
<feature type="transmembrane region" description="Helical" evidence="11">
    <location>
        <begin position="221"/>
        <end position="243"/>
    </location>
</feature>
<dbReference type="PANTHER" id="PTHR22752:SF14">
    <property type="entry name" value="G-PROTEIN COUPLED RECEPTORS FAMILY 1 PROFILE DOMAIN-CONTAINING PROTEIN"/>
    <property type="match status" value="1"/>
</dbReference>
<keyword evidence="2" id="KW-1003">Cell membrane</keyword>
<feature type="transmembrane region" description="Helical" evidence="11">
    <location>
        <begin position="131"/>
        <end position="156"/>
    </location>
</feature>
<dbReference type="PROSITE" id="PS00237">
    <property type="entry name" value="G_PROTEIN_RECEP_F1_1"/>
    <property type="match status" value="1"/>
</dbReference>
<name>A0A8B7ZZN4_ACAPL</name>
<keyword evidence="4 11" id="KW-1133">Transmembrane helix</keyword>
<keyword evidence="7 9" id="KW-0675">Receptor</keyword>
<dbReference type="CDD" id="cd00637">
    <property type="entry name" value="7tm_classA_rhodopsin-like"/>
    <property type="match status" value="1"/>
</dbReference>
<evidence type="ECO:0000256" key="4">
    <source>
        <dbReference type="ARBA" id="ARBA00022989"/>
    </source>
</evidence>
<evidence type="ECO:0000256" key="10">
    <source>
        <dbReference type="SAM" id="MobiDB-lite"/>
    </source>
</evidence>
<evidence type="ECO:0000256" key="5">
    <source>
        <dbReference type="ARBA" id="ARBA00023040"/>
    </source>
</evidence>
<evidence type="ECO:0000256" key="3">
    <source>
        <dbReference type="ARBA" id="ARBA00022692"/>
    </source>
</evidence>
<protein>
    <submittedName>
        <fullName evidence="14">Histamine H2 receptor-like</fullName>
    </submittedName>
</protein>
<evidence type="ECO:0000256" key="2">
    <source>
        <dbReference type="ARBA" id="ARBA00022475"/>
    </source>
</evidence>
<keyword evidence="6 11" id="KW-0472">Membrane</keyword>
<evidence type="ECO:0000313" key="14">
    <source>
        <dbReference type="RefSeq" id="XP_022110894.1"/>
    </source>
</evidence>
<dbReference type="Gene3D" id="1.20.1070.10">
    <property type="entry name" value="Rhodopsin 7-helix transmembrane proteins"/>
    <property type="match status" value="1"/>
</dbReference>
<organism evidence="13 14">
    <name type="scientific">Acanthaster planci</name>
    <name type="common">Crown-of-thorns starfish</name>
    <dbReference type="NCBI Taxonomy" id="133434"/>
    <lineage>
        <taxon>Eukaryota</taxon>
        <taxon>Metazoa</taxon>
        <taxon>Echinodermata</taxon>
        <taxon>Eleutherozoa</taxon>
        <taxon>Asterozoa</taxon>
        <taxon>Asteroidea</taxon>
        <taxon>Valvatacea</taxon>
        <taxon>Valvatida</taxon>
        <taxon>Acanthasteridae</taxon>
        <taxon>Acanthaster</taxon>
    </lineage>
</organism>
<dbReference type="PROSITE" id="PS50262">
    <property type="entry name" value="G_PROTEIN_RECEP_F1_2"/>
    <property type="match status" value="1"/>
</dbReference>
<dbReference type="GO" id="GO:0004930">
    <property type="term" value="F:G protein-coupled receptor activity"/>
    <property type="evidence" value="ECO:0007669"/>
    <property type="project" value="UniProtKB-KW"/>
</dbReference>
<dbReference type="GeneID" id="110990298"/>
<comment type="subcellular location">
    <subcellularLocation>
        <location evidence="1">Cell membrane</location>
        <topology evidence="1">Multi-pass membrane protein</topology>
    </subcellularLocation>
</comment>
<dbReference type="GO" id="GO:0005886">
    <property type="term" value="C:plasma membrane"/>
    <property type="evidence" value="ECO:0007669"/>
    <property type="project" value="UniProtKB-SubCell"/>
</dbReference>
<keyword evidence="13" id="KW-1185">Reference proteome</keyword>